<feature type="region of interest" description="Disordered" evidence="2">
    <location>
        <begin position="65"/>
        <end position="129"/>
    </location>
</feature>
<dbReference type="PANTHER" id="PTHR32305:SF15">
    <property type="entry name" value="PROTEIN RHSA-RELATED"/>
    <property type="match status" value="1"/>
</dbReference>
<dbReference type="PROSITE" id="PS50817">
    <property type="entry name" value="INTEIN_N_TER"/>
    <property type="match status" value="1"/>
</dbReference>
<dbReference type="Proteomes" id="UP000199352">
    <property type="component" value="Unassembled WGS sequence"/>
</dbReference>
<dbReference type="InterPro" id="IPR003587">
    <property type="entry name" value="Hint_dom_N"/>
</dbReference>
<feature type="compositionally biased region" description="Basic and acidic residues" evidence="2">
    <location>
        <begin position="112"/>
        <end position="121"/>
    </location>
</feature>
<dbReference type="GO" id="GO:0016539">
    <property type="term" value="P:intein-mediated protein splicing"/>
    <property type="evidence" value="ECO:0007669"/>
    <property type="project" value="InterPro"/>
</dbReference>
<dbReference type="EMBL" id="FOFR01000012">
    <property type="protein sequence ID" value="SER52083.1"/>
    <property type="molecule type" value="Genomic_DNA"/>
</dbReference>
<dbReference type="InterPro" id="IPR013320">
    <property type="entry name" value="ConA-like_dom_sf"/>
</dbReference>
<dbReference type="InterPro" id="IPR006530">
    <property type="entry name" value="YD"/>
</dbReference>
<dbReference type="SMART" id="SM00306">
    <property type="entry name" value="HintN"/>
    <property type="match status" value="1"/>
</dbReference>
<evidence type="ECO:0000259" key="3">
    <source>
        <dbReference type="SMART" id="SM00306"/>
    </source>
</evidence>
<dbReference type="NCBIfam" id="NF033679">
    <property type="entry name" value="DNRLRE_dom"/>
    <property type="match status" value="1"/>
</dbReference>
<protein>
    <submittedName>
        <fullName evidence="4">Intein N-terminal splicing region/RHS repeat-associated core domain-containing protein</fullName>
    </submittedName>
</protein>
<feature type="region of interest" description="Disordered" evidence="2">
    <location>
        <begin position="1417"/>
        <end position="1439"/>
    </location>
</feature>
<dbReference type="Pfam" id="PF07591">
    <property type="entry name" value="PT-HINT"/>
    <property type="match status" value="1"/>
</dbReference>
<dbReference type="NCBIfam" id="TIGR01643">
    <property type="entry name" value="YD_repeat_2x"/>
    <property type="match status" value="4"/>
</dbReference>
<dbReference type="CDD" id="cd00081">
    <property type="entry name" value="Hint"/>
    <property type="match status" value="1"/>
</dbReference>
<dbReference type="Pfam" id="PF13385">
    <property type="entry name" value="Laminin_G_3"/>
    <property type="match status" value="1"/>
</dbReference>
<dbReference type="InterPro" id="IPR036844">
    <property type="entry name" value="Hint_dom_sf"/>
</dbReference>
<dbReference type="SUPFAM" id="SSF49899">
    <property type="entry name" value="Concanavalin A-like lectins/glucanases"/>
    <property type="match status" value="1"/>
</dbReference>
<dbReference type="Gene3D" id="2.180.10.10">
    <property type="entry name" value="RHS repeat-associated core"/>
    <property type="match status" value="5"/>
</dbReference>
<keyword evidence="5" id="KW-1185">Reference proteome</keyword>
<feature type="region of interest" description="Disordered" evidence="2">
    <location>
        <begin position="1506"/>
        <end position="1543"/>
    </location>
</feature>
<gene>
    <name evidence="4" type="ORF">SAMN05216188_11293</name>
</gene>
<accession>A0A1H9PWV0</accession>
<evidence type="ECO:0000313" key="4">
    <source>
        <dbReference type="EMBL" id="SER52083.1"/>
    </source>
</evidence>
<dbReference type="PANTHER" id="PTHR32305">
    <property type="match status" value="1"/>
</dbReference>
<feature type="region of interest" description="Disordered" evidence="2">
    <location>
        <begin position="1300"/>
        <end position="1325"/>
    </location>
</feature>
<evidence type="ECO:0000256" key="1">
    <source>
        <dbReference type="ARBA" id="ARBA00022737"/>
    </source>
</evidence>
<proteinExistence type="predicted"/>
<feature type="region of interest" description="Disordered" evidence="2">
    <location>
        <begin position="1660"/>
        <end position="1688"/>
    </location>
</feature>
<dbReference type="NCBIfam" id="TIGR03696">
    <property type="entry name" value="Rhs_assc_core"/>
    <property type="match status" value="1"/>
</dbReference>
<feature type="compositionally biased region" description="Polar residues" evidence="2">
    <location>
        <begin position="1314"/>
        <end position="1323"/>
    </location>
</feature>
<feature type="domain" description="Hint" evidence="3">
    <location>
        <begin position="2982"/>
        <end position="3080"/>
    </location>
</feature>
<dbReference type="InterPro" id="IPR045351">
    <property type="entry name" value="DUF6531"/>
</dbReference>
<evidence type="ECO:0000313" key="5">
    <source>
        <dbReference type="Proteomes" id="UP000199352"/>
    </source>
</evidence>
<dbReference type="InterPro" id="IPR022385">
    <property type="entry name" value="Rhs_assc_core"/>
</dbReference>
<keyword evidence="1" id="KW-0677">Repeat</keyword>
<feature type="compositionally biased region" description="Polar residues" evidence="2">
    <location>
        <begin position="82"/>
        <end position="99"/>
    </location>
</feature>
<dbReference type="Pfam" id="PF20148">
    <property type="entry name" value="DUF6531"/>
    <property type="match status" value="1"/>
</dbReference>
<dbReference type="InterPro" id="IPR050708">
    <property type="entry name" value="T6SS_VgrG/RHS"/>
</dbReference>
<dbReference type="SUPFAM" id="SSF51294">
    <property type="entry name" value="Hedgehog/intein (Hint) domain"/>
    <property type="match status" value="1"/>
</dbReference>
<dbReference type="Gene3D" id="2.170.16.10">
    <property type="entry name" value="Hedgehog/Intein (Hint) domain"/>
    <property type="match status" value="1"/>
</dbReference>
<dbReference type="InterPro" id="IPR031325">
    <property type="entry name" value="RHS_repeat"/>
</dbReference>
<sequence>MALVGGIVGPSSGAVLEGWFAQREAQRQLEEAMAGTPQQDWTTAGKAAARLKHRDHVVEDGVANTAEARSEQAKYPPISRTGPWSQPSSTTKVLDSPQPQVKGFDQKTSQELPERREEHRSTYRNADGTDTTVYSQSRVNFRDADGKWQRVDTGLKQDGTGWRNAADAVTTRLAGRADASQLVTLELDRDHSMSYRLRDAAPVAGRADGSAVTYPGVRAESDLRITATPGGFKEDLVLHSASAPTTWFFPLQLKGLSAKVVDNAVVLTDGTGAERAVIPAGFMTDSNVDANTGDPATSYGVRYEIVDGTTLKVELDRAWLADGARKFPVTVDPSVLERKAATSMYVQRTGSSSFSRSDGLELKVGRASGGINATTYLAFPGIENDLRNHRIFGAQLFLLNYYSWSCRPAPMSVHPVTQGWTAGAGHTYPGPAVGDAVASSSFAQGYIPSGANSSACPATGQAINLGDAGRDLVQRWVNHSQANFGLSLRASETDVFGWKKIAGHNSAVPPTLYVTHSPYNATYHIENGVPAPPVTRNQDGVIKVKVTNLGRDTWRPGEYFLAYRRFDARGGYQAETESAQLPHDVPRGQSVTLDAKIGRVEPGQYSLEFTMVHKGVKVFTDEQVPPARLGLQVFDVPPIVTGQYPPNGHSATSLAQQLWVNATDVDAPGGSQLKYRFEVCEADRENKPVAGSCFDSGRVDRPTWTIPAGKIRWSKTYLWRAFAFDGSSESEALPFSALLTNVPQPEVTSQIGAAPYSGGDRDFNPVNGNYTSAAIDASLATVGPDLTLARTYNSLDPRRDLAFGSGWVSRLDMRVVEDTDGSGNVVVTYPDGQTVRFGAHRNTDGTFDRTYAPPPGRFATFFLETIDGSQTYVLVDKAANHYKFRKLDGRLIEIHDAHRRGVKLTYGLPDVGPTRITSTVSNRQLRLEWGTNKHVKRAFIQESESKVLEWKYTYDTTDPHKLISVCNPKSECTTYDYEQGSHYRSVVLDSRPKHYWRLGETTGDSARSEILTNLGKDAAKFKDVQLGKASPLDGNQNPAAGFNGTSSVVELPRDAVRLSRDVAVEMWFRTTGNGPLLGYQNKAVGEDATSGVPMLYVGTDGKLRGQFWNGRVAPLTSAAAVNDGNWHHVVLTGAVSKQQLFVDGVQQGGDLDGDIDHANLSFAQAGAAYAPVEGDWPGYGAGKRRFFTGEVDEVAVYEHSLGLPAVKAHIAEKAQAPHLTKITLPSGRTASTIAYDHGNDRVREVVDADGGKWKIEQPVMTGSEDNLIRTVGVTDPGERPHSYDYDAKRSRILRYTSPIGMSTRPEDRLPQPAAPTTNPNCQPASGVEDGAPVFCVGKGGTTPPQIVDSTGKTRGVRSYDYDASGFQSTITDELGNQVKMVNDERGNVKQTTTCRRSGTDCSTSYVEHFLNPADFTDPRNDKVIGERDARSSGPADDRYLDRSEYDVHGNLVTGTAAGGQVVTHRYSTDSSDQAADGGNVPAGLVMSTQQTGSGTTLYSYFRNGDLESETSPTGLKTSYKYDSLGRKTEETESSPSTPPVTTKYTYDDLSRVVATTDPAITNTVSGVVHTRETRSTFDADGNRTKLEAVDLTGGDAPRVATFGYDDRGRLAEEVDAEGNKTSHGYDHFGNKMWTVSPGGVRTDFTYTARNKIAEVWLRGYTGDPVDPTRPNEGQNDQDDVDAPTKPGKDSLLVHSYLYDLAGRLHADVDAMGRTTKYAYYRDNSLRAIVAVGAGRDADGNRRDITVQDNAYDPAGHLVRQVVAGGLVTEYEVDEAGRTRKTVQDPGGLARTTELTYDAAGQVKRVVKTGNPSNFPATSSVTEVVDFEYDAMGRQTKEIVHRGAADPLVTERTYDAYDRVRTEVDPRGVADPARRAEYTNSYTYDAKGQLVQLTGPLVKAEENGAPAQDARARITSGYNTFGQVTHHRDAKNDVTETTFDKLGRQVAKKSPGYTPPGATEAIVPEVRTEYEPDGKVSAVIDAGGAVTRFRYNQLGQLVEKVLPSPDAPTQPGAKTSYVHTRTGELLTTTDPSGAITKQVYDDLKRPIAATQIERKPRAAVFTSTFSYDDAGRVLKSTNPAGDVSEQVYDKLGQRIRSIDPDGAKTEFGYDGAGREVRTVDGMGRITDRVYNQVGWLTGTLNLAPDGSFIRGEQLKHDAVGNVVEEIDALGRSTKFTYDAADRLVKQVEPVSATDSITTTFGYSVADQRTRTTDGRGNSTITTYNALGLPEKVIEPATTAHPNEADRTWTTTYDKRGLATKVQVPGGITRERTYDALGRLRTESGSGAAHATQTRTRDYDERGLVVGVNARNTKNVYTYNDRGQLLTATGPSGNSSFGYDAAGRLTTKTDAAGTNTFTYLKGRLSSIQDGVTNALQSLAYNAAGDLDRITYGPDAIRKYEYDDLGREKADKIETSTGATIGSITYGYDLNDQLTSKVTTGTAGASTNTYGYDHAGRMTSWTSNGVTTDYGWDKSGNRVRAGDKVSTFDQRNRLESDGDYTYTYSARGTLEGRTSSGLTDTYGWDAFDQAVLRGSTTFTYDGLGRMIGRNGGTFAYAGFGIDPVSDGESLFSRGIDDSLLAVGTGDQKKLTVSDRHGDVVGTLRPGGSSIEDSVAYDPFGKRVAGTGLKVGYQGDWTDPESGEVNMGARWYSPSTGSFTSRDSIVLPSSPSIAMNRYTYGAGSPMNYDDPDGHFFGWIKEKAKQVGNAISDGAKAAWNWAKTDGLEFVKEVSGYNDIKGCLTNPSWGGCAMAALNFIPAGKVVNLAAKGIKAGVKAVKATKIGRAAENIGGGLKSAGGIMRAAGKVITEVKWVKIGGKLVKQTVSRVVKGAAKYGAGAARAVARSAGDIIRAMPGHAFAKMAAEQAAKRIPPSTFAALRKPMVAAKDLVVTSPFSPASIVSHALDNVVDGGAVLDFFRTMVLKNTDDVIKEAPAAARMGSEVAQGAGAKLDDVARPGRSGGSRSDDLADGAAGAACSLASRLGVTNSFAPGTLVLMADGSRKKIEDVRAGDRVLAKDPTTGKFGAREVTEVRSKVSERTMVELTDSSGGKIQATDEHPFWVESEKRWVKAADLRPSYRFLTADNRSAEVTGTRSWSGVQQVHNFTVDGLHTYFVASSREAAPLLVHNEGSTPPIESMGDGCELRDPFSIRFTQKTAGWNYSNGGNINDFVQAIRSGNVDWSRFEPVRLVQRPSGLFSLDNRRLVAFQMADAAIPAVMAPDNDETDDVWRKHYNTQTDGVGISIRKNRKDKVGKWWPGVRGVSPDWDITQGP</sequence>
<dbReference type="STRING" id="402600.SAMN05216188_11293"/>
<feature type="region of interest" description="Disordered" evidence="2">
    <location>
        <begin position="2940"/>
        <end position="2965"/>
    </location>
</feature>
<dbReference type="Gene3D" id="2.60.120.200">
    <property type="match status" value="1"/>
</dbReference>
<dbReference type="RefSeq" id="WP_177221279.1">
    <property type="nucleotide sequence ID" value="NZ_FOFR01000012.1"/>
</dbReference>
<dbReference type="Pfam" id="PF25023">
    <property type="entry name" value="TEN_YD-shell"/>
    <property type="match status" value="1"/>
</dbReference>
<organism evidence="4 5">
    <name type="scientific">Lentzea xinjiangensis</name>
    <dbReference type="NCBI Taxonomy" id="402600"/>
    <lineage>
        <taxon>Bacteria</taxon>
        <taxon>Bacillati</taxon>
        <taxon>Actinomycetota</taxon>
        <taxon>Actinomycetes</taxon>
        <taxon>Pseudonocardiales</taxon>
        <taxon>Pseudonocardiaceae</taxon>
        <taxon>Lentzea</taxon>
    </lineage>
</organism>
<evidence type="ECO:0000256" key="2">
    <source>
        <dbReference type="SAM" id="MobiDB-lite"/>
    </source>
</evidence>
<dbReference type="InterPro" id="IPR006141">
    <property type="entry name" value="Intein_N"/>
</dbReference>
<dbReference type="Pfam" id="PF05593">
    <property type="entry name" value="RHS_repeat"/>
    <property type="match status" value="4"/>
</dbReference>
<dbReference type="InterPro" id="IPR056823">
    <property type="entry name" value="TEN-like_YD-shell"/>
</dbReference>
<name>A0A1H9PWV0_9PSEU</name>
<reference evidence="5" key="1">
    <citation type="submission" date="2016-10" db="EMBL/GenBank/DDBJ databases">
        <authorList>
            <person name="Varghese N."/>
            <person name="Submissions S."/>
        </authorList>
    </citation>
    <scope>NUCLEOTIDE SEQUENCE [LARGE SCALE GENOMIC DNA]</scope>
    <source>
        <strain evidence="5">CGMCC 4.3525</strain>
    </source>
</reference>